<feature type="compositionally biased region" description="Polar residues" evidence="2">
    <location>
        <begin position="309"/>
        <end position="331"/>
    </location>
</feature>
<protein>
    <submittedName>
        <fullName evidence="3">Uncharacterized protein</fullName>
    </submittedName>
</protein>
<feature type="region of interest" description="Disordered" evidence="2">
    <location>
        <begin position="1"/>
        <end position="28"/>
    </location>
</feature>
<accession>A0A9Q0ID25</accession>
<organism evidence="3 4">
    <name type="scientific">Muraenolepis orangiensis</name>
    <name type="common">Patagonian moray cod</name>
    <dbReference type="NCBI Taxonomy" id="630683"/>
    <lineage>
        <taxon>Eukaryota</taxon>
        <taxon>Metazoa</taxon>
        <taxon>Chordata</taxon>
        <taxon>Craniata</taxon>
        <taxon>Vertebrata</taxon>
        <taxon>Euteleostomi</taxon>
        <taxon>Actinopterygii</taxon>
        <taxon>Neopterygii</taxon>
        <taxon>Teleostei</taxon>
        <taxon>Neoteleostei</taxon>
        <taxon>Acanthomorphata</taxon>
        <taxon>Zeiogadaria</taxon>
        <taxon>Gadariae</taxon>
        <taxon>Gadiformes</taxon>
        <taxon>Muraenolepidoidei</taxon>
        <taxon>Muraenolepididae</taxon>
        <taxon>Muraenolepis</taxon>
    </lineage>
</organism>
<dbReference type="Proteomes" id="UP001148018">
    <property type="component" value="Unassembled WGS sequence"/>
</dbReference>
<evidence type="ECO:0000256" key="2">
    <source>
        <dbReference type="SAM" id="MobiDB-lite"/>
    </source>
</evidence>
<keyword evidence="1" id="KW-0175">Coiled coil</keyword>
<feature type="region of interest" description="Disordered" evidence="2">
    <location>
        <begin position="301"/>
        <end position="332"/>
    </location>
</feature>
<gene>
    <name evidence="3" type="ORF">NHX12_007488</name>
</gene>
<evidence type="ECO:0000256" key="1">
    <source>
        <dbReference type="SAM" id="Coils"/>
    </source>
</evidence>
<evidence type="ECO:0000313" key="3">
    <source>
        <dbReference type="EMBL" id="KAJ3592361.1"/>
    </source>
</evidence>
<keyword evidence="4" id="KW-1185">Reference proteome</keyword>
<name>A0A9Q0ID25_9TELE</name>
<evidence type="ECO:0000313" key="4">
    <source>
        <dbReference type="Proteomes" id="UP001148018"/>
    </source>
</evidence>
<comment type="caution">
    <text evidence="3">The sequence shown here is derived from an EMBL/GenBank/DDBJ whole genome shotgun (WGS) entry which is preliminary data.</text>
</comment>
<sequence length="383" mass="43547">MQGQPGRDGRNPSAVCGDGASVTEEEGSGNIFQAQEPNGQLSGLMQSTSVERDSLREKVTELLKQLTHTEARLRADKSMFQQAREKAEALSREKEALLQQNQEKAKQIEEALLQQNQEKAKQIEHLVCSLDQSRADMVKLFEDKSLFQQAREKAEALSREKDALLQQNQEKAKKIEEALLQQNQEKAKQIEDLVCSLDQSRADMVKLCVDKRMFHQAKEKAEALSREKEALLQQNQEKAKQIEDALLQQNQEKAKQIEDLLCSLDQSRADMVKLQIKVNRLEEDASLSAEREQIRLREEQEAIRERHSSTQTTTGEAGDSAETSMATSGGTNRRLVELRHNVARLLLRYVPLELDQVNYECNVIDEILEQFLGKNNSAPHHKH</sequence>
<dbReference type="EMBL" id="JANIIK010000113">
    <property type="protein sequence ID" value="KAJ3592361.1"/>
    <property type="molecule type" value="Genomic_DNA"/>
</dbReference>
<feature type="coiled-coil region" evidence="1">
    <location>
        <begin position="45"/>
        <end position="118"/>
    </location>
</feature>
<feature type="coiled-coil region" evidence="1">
    <location>
        <begin position="147"/>
        <end position="284"/>
    </location>
</feature>
<dbReference type="AlphaFoldDB" id="A0A9Q0ID25"/>
<proteinExistence type="predicted"/>
<reference evidence="3" key="1">
    <citation type="submission" date="2022-07" db="EMBL/GenBank/DDBJ databases">
        <title>Chromosome-level genome of Muraenolepis orangiensis.</title>
        <authorList>
            <person name="Kim J."/>
        </authorList>
    </citation>
    <scope>NUCLEOTIDE SEQUENCE</scope>
    <source>
        <strain evidence="3">KU_S4_2022</strain>
        <tissue evidence="3">Muscle</tissue>
    </source>
</reference>
<dbReference type="OrthoDB" id="8959153at2759"/>